<keyword evidence="2" id="KW-1185">Reference proteome</keyword>
<dbReference type="Proteomes" id="UP000821845">
    <property type="component" value="Chromosome 1"/>
</dbReference>
<sequence length="175" mass="19583">MREKIKKYDLSLTVNSDGSPLFKSSKFSIWPVQVTINELPLHHRSKHVVTTTLWYGQSHPQMELLMGSFVRELEHLAQRGITWTDGTSSITSQPRWPGRVSFRGSLSGEKRSKSWEEAAGNKFRCYTRRLDNAVVGITFESVVLSLQSQALPNICAGSGAGTGSRSKLRNYVAKI</sequence>
<evidence type="ECO:0000313" key="2">
    <source>
        <dbReference type="Proteomes" id="UP000821845"/>
    </source>
</evidence>
<evidence type="ECO:0000313" key="1">
    <source>
        <dbReference type="EMBL" id="KAH6948578.1"/>
    </source>
</evidence>
<dbReference type="EMBL" id="CM023481">
    <property type="protein sequence ID" value="KAH6948578.1"/>
    <property type="molecule type" value="Genomic_DNA"/>
</dbReference>
<protein>
    <submittedName>
        <fullName evidence="1">Uncharacterized protein</fullName>
    </submittedName>
</protein>
<comment type="caution">
    <text evidence="1">The sequence shown here is derived from an EMBL/GenBank/DDBJ whole genome shotgun (WGS) entry which is preliminary data.</text>
</comment>
<organism evidence="1 2">
    <name type="scientific">Hyalomma asiaticum</name>
    <name type="common">Tick</name>
    <dbReference type="NCBI Taxonomy" id="266040"/>
    <lineage>
        <taxon>Eukaryota</taxon>
        <taxon>Metazoa</taxon>
        <taxon>Ecdysozoa</taxon>
        <taxon>Arthropoda</taxon>
        <taxon>Chelicerata</taxon>
        <taxon>Arachnida</taxon>
        <taxon>Acari</taxon>
        <taxon>Parasitiformes</taxon>
        <taxon>Ixodida</taxon>
        <taxon>Ixodoidea</taxon>
        <taxon>Ixodidae</taxon>
        <taxon>Hyalomminae</taxon>
        <taxon>Hyalomma</taxon>
    </lineage>
</organism>
<reference evidence="1" key="1">
    <citation type="submission" date="2020-05" db="EMBL/GenBank/DDBJ databases">
        <title>Large-scale comparative analyses of tick genomes elucidate their genetic diversity and vector capacities.</title>
        <authorList>
            <person name="Jia N."/>
            <person name="Wang J."/>
            <person name="Shi W."/>
            <person name="Du L."/>
            <person name="Sun Y."/>
            <person name="Zhan W."/>
            <person name="Jiang J."/>
            <person name="Wang Q."/>
            <person name="Zhang B."/>
            <person name="Ji P."/>
            <person name="Sakyi L.B."/>
            <person name="Cui X."/>
            <person name="Yuan T."/>
            <person name="Jiang B."/>
            <person name="Yang W."/>
            <person name="Lam T.T.-Y."/>
            <person name="Chang Q."/>
            <person name="Ding S."/>
            <person name="Wang X."/>
            <person name="Zhu J."/>
            <person name="Ruan X."/>
            <person name="Zhao L."/>
            <person name="Wei J."/>
            <person name="Que T."/>
            <person name="Du C."/>
            <person name="Cheng J."/>
            <person name="Dai P."/>
            <person name="Han X."/>
            <person name="Huang E."/>
            <person name="Gao Y."/>
            <person name="Liu J."/>
            <person name="Shao H."/>
            <person name="Ye R."/>
            <person name="Li L."/>
            <person name="Wei W."/>
            <person name="Wang X."/>
            <person name="Wang C."/>
            <person name="Yang T."/>
            <person name="Huo Q."/>
            <person name="Li W."/>
            <person name="Guo W."/>
            <person name="Chen H."/>
            <person name="Zhou L."/>
            <person name="Ni X."/>
            <person name="Tian J."/>
            <person name="Zhou Y."/>
            <person name="Sheng Y."/>
            <person name="Liu T."/>
            <person name="Pan Y."/>
            <person name="Xia L."/>
            <person name="Li J."/>
            <person name="Zhao F."/>
            <person name="Cao W."/>
        </authorList>
    </citation>
    <scope>NUCLEOTIDE SEQUENCE</scope>
    <source>
        <strain evidence="1">Hyas-2018</strain>
    </source>
</reference>
<accession>A0ACB7TNK6</accession>
<proteinExistence type="predicted"/>
<gene>
    <name evidence="1" type="ORF">HPB50_025174</name>
</gene>
<name>A0ACB7TNK6_HYAAI</name>